<protein>
    <submittedName>
        <fullName evidence="6">YcjF family protein</fullName>
    </submittedName>
</protein>
<feature type="transmembrane region" description="Helical" evidence="5">
    <location>
        <begin position="41"/>
        <end position="66"/>
    </location>
</feature>
<dbReference type="Pfam" id="PF05128">
    <property type="entry name" value="DUF697"/>
    <property type="match status" value="1"/>
</dbReference>
<accession>A0A9X1KZG9</accession>
<dbReference type="RefSeq" id="WP_225699747.1">
    <property type="nucleotide sequence ID" value="NZ_JAIXNE010000007.1"/>
</dbReference>
<dbReference type="AlphaFoldDB" id="A0A9X1KZG9"/>
<keyword evidence="3 5" id="KW-1133">Transmembrane helix</keyword>
<reference evidence="6" key="1">
    <citation type="submission" date="2021-09" db="EMBL/GenBank/DDBJ databases">
        <title>Fulvivirga sp. isolated from coastal sediment.</title>
        <authorList>
            <person name="Yu H."/>
        </authorList>
    </citation>
    <scope>NUCLEOTIDE SEQUENCE</scope>
    <source>
        <strain evidence="6">1062</strain>
    </source>
</reference>
<evidence type="ECO:0000256" key="4">
    <source>
        <dbReference type="ARBA" id="ARBA00023136"/>
    </source>
</evidence>
<dbReference type="Proteomes" id="UP001139409">
    <property type="component" value="Unassembled WGS sequence"/>
</dbReference>
<sequence length="338" mass="36490">MMKTLKKFAWTLGLGIFIVFILLAVNQLIALYANLSSINPVLAGVVTGLISVILLAAFITPVIILIRLPAAVDFPDNPGEVEAYRNELRKRLSKNKHVKEAGFDVRKDEDYAKALVMLDGKARDVIKNTAGSVFLTTAISQNGKLDALTVMVTQTRMVWQVAHIYWQRPSLRDMATLYGNVGATALLASEIEDMDISRQIEPIVSSLVNSPGRSIPIVGHAAHIITDSLLEGSTNAFLTLRVGIVAMKYCGKAEVMDRKFLRRNSFVEASIMLRSLVVSSSGKVIAGVMKAMKDAGKRSVLSGIGAIGKATDKLTSGVADAVKSVTGKRKAQKPPAIE</sequence>
<keyword evidence="7" id="KW-1185">Reference proteome</keyword>
<dbReference type="GO" id="GO:0016020">
    <property type="term" value="C:membrane"/>
    <property type="evidence" value="ECO:0007669"/>
    <property type="project" value="UniProtKB-SubCell"/>
</dbReference>
<keyword evidence="2 5" id="KW-0812">Transmembrane</keyword>
<evidence type="ECO:0000256" key="2">
    <source>
        <dbReference type="ARBA" id="ARBA00022692"/>
    </source>
</evidence>
<dbReference type="InterPro" id="IPR021147">
    <property type="entry name" value="DUF697"/>
</dbReference>
<organism evidence="6 7">
    <name type="scientific">Fulvivirga sedimenti</name>
    <dbReference type="NCBI Taxonomy" id="2879465"/>
    <lineage>
        <taxon>Bacteria</taxon>
        <taxon>Pseudomonadati</taxon>
        <taxon>Bacteroidota</taxon>
        <taxon>Cytophagia</taxon>
        <taxon>Cytophagales</taxon>
        <taxon>Fulvivirgaceae</taxon>
        <taxon>Fulvivirga</taxon>
    </lineage>
</organism>
<evidence type="ECO:0000256" key="5">
    <source>
        <dbReference type="SAM" id="Phobius"/>
    </source>
</evidence>
<gene>
    <name evidence="6" type="ORF">LDX50_28695</name>
</gene>
<feature type="transmembrane region" description="Helical" evidence="5">
    <location>
        <begin position="12"/>
        <end position="35"/>
    </location>
</feature>
<evidence type="ECO:0000256" key="3">
    <source>
        <dbReference type="ARBA" id="ARBA00022989"/>
    </source>
</evidence>
<comment type="subcellular location">
    <subcellularLocation>
        <location evidence="1">Membrane</location>
        <topology evidence="1">Multi-pass membrane protein</topology>
    </subcellularLocation>
</comment>
<dbReference type="EMBL" id="JAIXNE010000007">
    <property type="protein sequence ID" value="MCA6078888.1"/>
    <property type="molecule type" value="Genomic_DNA"/>
</dbReference>
<comment type="caution">
    <text evidence="6">The sequence shown here is derived from an EMBL/GenBank/DDBJ whole genome shotgun (WGS) entry which is preliminary data.</text>
</comment>
<name>A0A9X1KZG9_9BACT</name>
<keyword evidence="4 5" id="KW-0472">Membrane</keyword>
<proteinExistence type="predicted"/>
<evidence type="ECO:0000313" key="6">
    <source>
        <dbReference type="EMBL" id="MCA6078888.1"/>
    </source>
</evidence>
<evidence type="ECO:0000313" key="7">
    <source>
        <dbReference type="Proteomes" id="UP001139409"/>
    </source>
</evidence>
<evidence type="ECO:0000256" key="1">
    <source>
        <dbReference type="ARBA" id="ARBA00004141"/>
    </source>
</evidence>